<keyword evidence="2" id="KW-0812">Transmembrane</keyword>
<dbReference type="RefSeq" id="WP_163200172.1">
    <property type="nucleotide sequence ID" value="NZ_WHZU01000021.1"/>
</dbReference>
<proteinExistence type="predicted"/>
<accession>A0ABX0CJ77</accession>
<keyword evidence="2" id="KW-0472">Membrane</keyword>
<evidence type="ECO:0000256" key="2">
    <source>
        <dbReference type="SAM" id="Phobius"/>
    </source>
</evidence>
<feature type="transmembrane region" description="Helical" evidence="2">
    <location>
        <begin position="78"/>
        <end position="97"/>
    </location>
</feature>
<keyword evidence="2" id="KW-1133">Transmembrane helix</keyword>
<organism evidence="3 4">
    <name type="scientific">Bifidobacterium saimiriisciurei</name>
    <dbReference type="NCBI Taxonomy" id="2661627"/>
    <lineage>
        <taxon>Bacteria</taxon>
        <taxon>Bacillati</taxon>
        <taxon>Actinomycetota</taxon>
        <taxon>Actinomycetes</taxon>
        <taxon>Bifidobacteriales</taxon>
        <taxon>Bifidobacteriaceae</taxon>
        <taxon>Bifidobacterium</taxon>
    </lineage>
</organism>
<dbReference type="EMBL" id="WHZU01000021">
    <property type="protein sequence ID" value="NEH12425.1"/>
    <property type="molecule type" value="Genomic_DNA"/>
</dbReference>
<dbReference type="Proteomes" id="UP000475155">
    <property type="component" value="Unassembled WGS sequence"/>
</dbReference>
<feature type="transmembrane region" description="Helical" evidence="2">
    <location>
        <begin position="38"/>
        <end position="57"/>
    </location>
</feature>
<evidence type="ECO:0000313" key="4">
    <source>
        <dbReference type="Proteomes" id="UP000475155"/>
    </source>
</evidence>
<feature type="compositionally biased region" description="Basic and acidic residues" evidence="1">
    <location>
        <begin position="150"/>
        <end position="162"/>
    </location>
</feature>
<dbReference type="InterPro" id="IPR021517">
    <property type="entry name" value="DUF3180"/>
</dbReference>
<comment type="caution">
    <text evidence="3">The sequence shown here is derived from an EMBL/GenBank/DDBJ whole genome shotgun (WGS) entry which is preliminary data.</text>
</comment>
<evidence type="ECO:0000256" key="1">
    <source>
        <dbReference type="SAM" id="MobiDB-lite"/>
    </source>
</evidence>
<feature type="region of interest" description="Disordered" evidence="1">
    <location>
        <begin position="150"/>
        <end position="199"/>
    </location>
</feature>
<name>A0ABX0CJ77_9BIFI</name>
<keyword evidence="4" id="KW-1185">Reference proteome</keyword>
<sequence>MKVRRTPWWQYVVSIVLGTLCGATLVKATEHSAYTLMGAPWLVSLLLAMLGTLVLVLSWQVHKYVKGDIKVMSMDRAVNTLLLAKSLGIAGAALAGWYGGQLIMSLGHLEAEFYSDAALECGVATVICLIDMVIGIVGEYWCQLPPKDGPEHPKVKEAERRRSLAPAAGTAGAAGAGGAETAGKTADGTGRRNHRRKAR</sequence>
<reference evidence="3 4" key="1">
    <citation type="submission" date="2019-10" db="EMBL/GenBank/DDBJ databases">
        <title>Bifidobacterium from non-human primates.</title>
        <authorList>
            <person name="Modesto M."/>
        </authorList>
    </citation>
    <scope>NUCLEOTIDE SEQUENCE [LARGE SCALE GENOMIC DNA]</scope>
    <source>
        <strain evidence="3 4">SMA1</strain>
    </source>
</reference>
<protein>
    <submittedName>
        <fullName evidence="3">DUF3180 family protein</fullName>
    </submittedName>
</protein>
<dbReference type="Pfam" id="PF11377">
    <property type="entry name" value="DUF3180"/>
    <property type="match status" value="1"/>
</dbReference>
<evidence type="ECO:0000313" key="3">
    <source>
        <dbReference type="EMBL" id="NEH12425.1"/>
    </source>
</evidence>
<gene>
    <name evidence="3" type="ORF">GFD18_10135</name>
</gene>
<feature type="transmembrane region" description="Helical" evidence="2">
    <location>
        <begin position="117"/>
        <end position="137"/>
    </location>
</feature>